<dbReference type="InterPro" id="IPR039448">
    <property type="entry name" value="Beta_helix"/>
</dbReference>
<dbReference type="Gene3D" id="2.160.20.10">
    <property type="entry name" value="Single-stranded right-handed beta-helix, Pectin lyase-like"/>
    <property type="match status" value="1"/>
</dbReference>
<dbReference type="Proteomes" id="UP000717634">
    <property type="component" value="Unassembled WGS sequence"/>
</dbReference>
<dbReference type="RefSeq" id="WP_168674556.1">
    <property type="nucleotide sequence ID" value="NZ_JAAVTK010000012.1"/>
</dbReference>
<evidence type="ECO:0000313" key="4">
    <source>
        <dbReference type="Proteomes" id="UP000717634"/>
    </source>
</evidence>
<accession>A0ABX1HM65</accession>
<feature type="chain" id="PRO_5047308210" description="Right handed beta helix domain-containing protein" evidence="1">
    <location>
        <begin position="19"/>
        <end position="341"/>
    </location>
</feature>
<proteinExistence type="predicted"/>
<keyword evidence="4" id="KW-1185">Reference proteome</keyword>
<dbReference type="InterPro" id="IPR012334">
    <property type="entry name" value="Pectin_lyas_fold"/>
</dbReference>
<evidence type="ECO:0000259" key="2">
    <source>
        <dbReference type="Pfam" id="PF13229"/>
    </source>
</evidence>
<comment type="caution">
    <text evidence="3">The sequence shown here is derived from an EMBL/GenBank/DDBJ whole genome shotgun (WGS) entry which is preliminary data.</text>
</comment>
<keyword evidence="1" id="KW-0732">Signal</keyword>
<gene>
    <name evidence="3" type="ORF">HBN54_003586</name>
</gene>
<name>A0ABX1HM65_9BACT</name>
<feature type="signal peptide" evidence="1">
    <location>
        <begin position="1"/>
        <end position="18"/>
    </location>
</feature>
<feature type="domain" description="Right handed beta helix" evidence="2">
    <location>
        <begin position="86"/>
        <end position="186"/>
    </location>
</feature>
<evidence type="ECO:0000256" key="1">
    <source>
        <dbReference type="SAM" id="SignalP"/>
    </source>
</evidence>
<reference evidence="3 4" key="1">
    <citation type="submission" date="2020-03" db="EMBL/GenBank/DDBJ databases">
        <title>Genomic Encyclopedia of Type Strains, Phase IV (KMG-V): Genome sequencing to study the core and pangenomes of soil and plant-associated prokaryotes.</title>
        <authorList>
            <person name="Whitman W."/>
        </authorList>
    </citation>
    <scope>NUCLEOTIDE SEQUENCE [LARGE SCALE GENOMIC DNA]</scope>
    <source>
        <strain evidence="3 4">1B</strain>
    </source>
</reference>
<dbReference type="InterPro" id="IPR011050">
    <property type="entry name" value="Pectin_lyase_fold/virulence"/>
</dbReference>
<protein>
    <recommendedName>
        <fullName evidence="2">Right handed beta helix domain-containing protein</fullName>
    </recommendedName>
</protein>
<evidence type="ECO:0000313" key="3">
    <source>
        <dbReference type="EMBL" id="NKI90974.1"/>
    </source>
</evidence>
<sequence>MRISIVLITTALLGGACAKNGTGPTASTAVQPTPAPVRSVAVATASQLQAALTYAQPGDVITLADGTYTGQFTVPAGKNGTAASPVMLQGSRSAILQTNIRTSGNAALFLLGNSYWAFRGFTVTNSKKGIMVDYSSHNLFDNLSIHTIGEEGIHFRRFSTYNVLQNSSIQSTGLVEPGYGEGCYIGSAVSNWPTYTNGDPDKCDYNTVQNTVFGDNIKAENIDIKEGTTGGTISGNTLNGKGLNGANYADSWLDVKGNGYTISGNTGTNGGPVLVDGFQTHVAVAGWGENNTFASNTCAVQAAGYGFNIQTKSGSALGNKVYASNRVAGAAAGTTNITVTP</sequence>
<dbReference type="EMBL" id="JAAVTK010000012">
    <property type="protein sequence ID" value="NKI90974.1"/>
    <property type="molecule type" value="Genomic_DNA"/>
</dbReference>
<organism evidence="3 4">
    <name type="scientific">Hymenobacter artigasi</name>
    <dbReference type="NCBI Taxonomy" id="2719616"/>
    <lineage>
        <taxon>Bacteria</taxon>
        <taxon>Pseudomonadati</taxon>
        <taxon>Bacteroidota</taxon>
        <taxon>Cytophagia</taxon>
        <taxon>Cytophagales</taxon>
        <taxon>Hymenobacteraceae</taxon>
        <taxon>Hymenobacter</taxon>
    </lineage>
</organism>
<dbReference type="Pfam" id="PF13229">
    <property type="entry name" value="Beta_helix"/>
    <property type="match status" value="1"/>
</dbReference>
<dbReference type="SUPFAM" id="SSF51126">
    <property type="entry name" value="Pectin lyase-like"/>
    <property type="match status" value="1"/>
</dbReference>
<dbReference type="PROSITE" id="PS51257">
    <property type="entry name" value="PROKAR_LIPOPROTEIN"/>
    <property type="match status" value="1"/>
</dbReference>